<dbReference type="Proteomes" id="UP001296104">
    <property type="component" value="Unassembled WGS sequence"/>
</dbReference>
<dbReference type="PROSITE" id="PS00498">
    <property type="entry name" value="TYROSINASE_2"/>
    <property type="match status" value="1"/>
</dbReference>
<dbReference type="GO" id="GO:0046872">
    <property type="term" value="F:metal ion binding"/>
    <property type="evidence" value="ECO:0007669"/>
    <property type="project" value="UniProtKB-KW"/>
</dbReference>
<dbReference type="Gene3D" id="1.10.1280.10">
    <property type="entry name" value="Di-copper center containing domain from catechol oxidase"/>
    <property type="match status" value="1"/>
</dbReference>
<evidence type="ECO:0000256" key="1">
    <source>
        <dbReference type="ARBA" id="ARBA00022723"/>
    </source>
</evidence>
<dbReference type="InterPro" id="IPR008922">
    <property type="entry name" value="Di-copper_centre_dom_sf"/>
</dbReference>
<dbReference type="PANTHER" id="PTHR11474:SF127">
    <property type="entry name" value="TYROSINASE COPPER-BINDING DOMAIN-CONTAINING PROTEIN"/>
    <property type="match status" value="1"/>
</dbReference>
<dbReference type="PANTHER" id="PTHR11474">
    <property type="entry name" value="TYROSINASE FAMILY MEMBER"/>
    <property type="match status" value="1"/>
</dbReference>
<dbReference type="InterPro" id="IPR050316">
    <property type="entry name" value="Tyrosinase/Hemocyanin"/>
</dbReference>
<evidence type="ECO:0000259" key="2">
    <source>
        <dbReference type="PROSITE" id="PS00498"/>
    </source>
</evidence>
<reference evidence="3" key="1">
    <citation type="submission" date="2023-11" db="EMBL/GenBank/DDBJ databases">
        <authorList>
            <person name="Alioto T."/>
            <person name="Alioto T."/>
            <person name="Gomez Garrido J."/>
        </authorList>
    </citation>
    <scope>NUCLEOTIDE SEQUENCE</scope>
</reference>
<dbReference type="PRINTS" id="PR00092">
    <property type="entry name" value="TYROSINASE"/>
</dbReference>
<evidence type="ECO:0000313" key="3">
    <source>
        <dbReference type="EMBL" id="CAK3961185.1"/>
    </source>
</evidence>
<name>A0AAI8YWT9_9PEZI</name>
<sequence>MSRWDDFAWTHYQVGFIAHDAACFLSWHRWFIALFESSLRTDCGYSGPMPYWDWTLDWEHPELASIFDDKFGLGGNGDKMHTSTADGAWCVESGPFAGAQIPFDYSAVAGEEVFLNAQGQNTSFCLSRKFALGNSFDASQLAPQHVSWVLSQRGYVKFLMELEEGPHNTIPFGINGTFLTLYAPEDPIFFLHHMQLDRLWWSWQKSRPENARAYNGPSTSQTTAVAKLTDSLPFGNLSEDVIVKDIIDTKRGRLCYEYDEVAA</sequence>
<accession>A0AAI8YWT9</accession>
<comment type="caution">
    <text evidence="3">The sequence shown here is derived from an EMBL/GenBank/DDBJ whole genome shotgun (WGS) entry which is preliminary data.</text>
</comment>
<dbReference type="InterPro" id="IPR002227">
    <property type="entry name" value="Tyrosinase_Cu-bd"/>
</dbReference>
<protein>
    <submittedName>
        <fullName evidence="3">Di-copper centre-containing</fullName>
    </submittedName>
</protein>
<organism evidence="3 4">
    <name type="scientific">Lecanosticta acicola</name>
    <dbReference type="NCBI Taxonomy" id="111012"/>
    <lineage>
        <taxon>Eukaryota</taxon>
        <taxon>Fungi</taxon>
        <taxon>Dikarya</taxon>
        <taxon>Ascomycota</taxon>
        <taxon>Pezizomycotina</taxon>
        <taxon>Dothideomycetes</taxon>
        <taxon>Dothideomycetidae</taxon>
        <taxon>Mycosphaerellales</taxon>
        <taxon>Mycosphaerellaceae</taxon>
        <taxon>Lecanosticta</taxon>
    </lineage>
</organism>
<keyword evidence="1" id="KW-0479">Metal-binding</keyword>
<feature type="domain" description="Tyrosinase copper-binding" evidence="2">
    <location>
        <begin position="186"/>
        <end position="197"/>
    </location>
</feature>
<dbReference type="SUPFAM" id="SSF48056">
    <property type="entry name" value="Di-copper centre-containing domain"/>
    <property type="match status" value="1"/>
</dbReference>
<evidence type="ECO:0000313" key="4">
    <source>
        <dbReference type="Proteomes" id="UP001296104"/>
    </source>
</evidence>
<dbReference type="Pfam" id="PF00264">
    <property type="entry name" value="Tyrosinase"/>
    <property type="match status" value="1"/>
</dbReference>
<dbReference type="GO" id="GO:0016491">
    <property type="term" value="F:oxidoreductase activity"/>
    <property type="evidence" value="ECO:0007669"/>
    <property type="project" value="InterPro"/>
</dbReference>
<keyword evidence="4" id="KW-1185">Reference proteome</keyword>
<dbReference type="AlphaFoldDB" id="A0AAI8YWT9"/>
<proteinExistence type="predicted"/>
<gene>
    <name evidence="3" type="ORF">LECACI_7A003436</name>
</gene>
<dbReference type="EMBL" id="CAVMBE010000016">
    <property type="protein sequence ID" value="CAK3961185.1"/>
    <property type="molecule type" value="Genomic_DNA"/>
</dbReference>